<dbReference type="AlphaFoldDB" id="A0A3G9CUD1"/>
<organism evidence="2 3">
    <name type="scientific">Methanosarcina thermophila</name>
    <dbReference type="NCBI Taxonomy" id="2210"/>
    <lineage>
        <taxon>Archaea</taxon>
        <taxon>Methanobacteriati</taxon>
        <taxon>Methanobacteriota</taxon>
        <taxon>Stenosarchaea group</taxon>
        <taxon>Methanomicrobia</taxon>
        <taxon>Methanosarcinales</taxon>
        <taxon>Methanosarcinaceae</taxon>
        <taxon>Methanosarcina</taxon>
    </lineage>
</organism>
<evidence type="ECO:0008006" key="4">
    <source>
        <dbReference type="Google" id="ProtNLM"/>
    </source>
</evidence>
<reference evidence="2 3" key="1">
    <citation type="submission" date="2016-09" db="EMBL/GenBank/DDBJ databases">
        <title>Complete Genome Sequence of Methanosarcina thermophila MT-1.</title>
        <authorList>
            <person name="Kouzuma A."/>
        </authorList>
    </citation>
    <scope>NUCLEOTIDE SEQUENCE [LARGE SCALE GENOMIC DNA]</scope>
    <source>
        <strain evidence="2 3">MT-1</strain>
    </source>
</reference>
<dbReference type="EMBL" id="AP017646">
    <property type="protein sequence ID" value="BAW29474.1"/>
    <property type="molecule type" value="Genomic_DNA"/>
</dbReference>
<evidence type="ECO:0000313" key="3">
    <source>
        <dbReference type="Proteomes" id="UP000265557"/>
    </source>
</evidence>
<proteinExistence type="predicted"/>
<protein>
    <recommendedName>
        <fullName evidence="4">CAAX amino terminal protease family protein</fullName>
    </recommendedName>
</protein>
<feature type="transmembrane region" description="Helical" evidence="1">
    <location>
        <begin position="38"/>
        <end position="61"/>
    </location>
</feature>
<keyword evidence="1" id="KW-0472">Membrane</keyword>
<accession>A0A3G9CUD1</accession>
<gene>
    <name evidence="2" type="ORF">MESMT1_1544</name>
</gene>
<evidence type="ECO:0000313" key="2">
    <source>
        <dbReference type="EMBL" id="BAW29474.1"/>
    </source>
</evidence>
<feature type="transmembrane region" description="Helical" evidence="1">
    <location>
        <begin position="82"/>
        <end position="101"/>
    </location>
</feature>
<evidence type="ECO:0000256" key="1">
    <source>
        <dbReference type="SAM" id="Phobius"/>
    </source>
</evidence>
<sequence length="111" mass="12501">MTTGIVLGLVWGLLHVVPDIQAHHDLAWIVWQRGVYSVAFRILIVWIYNNTGNSIFAVVLFHDMDNVSWSLFPNNGSHYDPAITGLLTAITAVLVIFLWGSKTLARYRYAS</sequence>
<name>A0A3G9CUD1_METTE</name>
<dbReference type="Proteomes" id="UP000265557">
    <property type="component" value="Chromosome"/>
</dbReference>
<keyword evidence="1" id="KW-1133">Transmembrane helix</keyword>
<keyword evidence="1" id="KW-0812">Transmembrane</keyword>